<dbReference type="Pfam" id="PF00593">
    <property type="entry name" value="TonB_dep_Rec_b-barrel"/>
    <property type="match status" value="1"/>
</dbReference>
<evidence type="ECO:0000313" key="15">
    <source>
        <dbReference type="EMBL" id="ASG22054.1"/>
    </source>
</evidence>
<dbReference type="SUPFAM" id="SSF56935">
    <property type="entry name" value="Porins"/>
    <property type="match status" value="1"/>
</dbReference>
<dbReference type="PROSITE" id="PS52016">
    <property type="entry name" value="TONB_DEPENDENT_REC_3"/>
    <property type="match status" value="1"/>
</dbReference>
<organism evidence="15 16">
    <name type="scientific">Nitrospirillum viridazoti CBAmc</name>
    <dbReference type="NCBI Taxonomy" id="1441467"/>
    <lineage>
        <taxon>Bacteria</taxon>
        <taxon>Pseudomonadati</taxon>
        <taxon>Pseudomonadota</taxon>
        <taxon>Alphaproteobacteria</taxon>
        <taxon>Rhodospirillales</taxon>
        <taxon>Azospirillaceae</taxon>
        <taxon>Nitrospirillum</taxon>
        <taxon>Nitrospirillum viridazoti</taxon>
    </lineage>
</organism>
<sequence>MGRSGLGSCRRRPGNTPRRRRTGNNQSEMEMDYMKGFESRIRQSLLTGAALGVCALTMSTTAYAAAAADDLQEIVITGSRIKTDSSAGISPITSVGSEEIKLQGATRIEDVINNLPQAFAGQGSAISNGSTGTATVDLRDLGPSRTLVLVNGHRMPAGSPLNPAADLNEIPDALVKRIDVLTGGASAVYGADAVAGVVNFVMDDNFEGAKADISYSFYQHNNDSTKIQNAVKARNFGLPEDDVTDGFTRTYSGVLGVNTPDGKGNITVYADYRKTMAVTQDKRDYSACAISVSKTGAYSCGGSGTTAPAQIVDNIGGGDYVVNGTSLNDYTAASAFNYAPYNYYQRPDQRYSAGFFGHYEFNPHVQVYTEFMFHDDHTVAQIAPSGVFGQEFLIGCDSPLLSASEVTTLCTNNGLTASDKADVSVLRRNVEGGGRIDDLRHTSYRELVGLKGDLWDGWSYDVYAQRSTVILSETYKNDFSLARTAEAFNATTDANGKLVCANSAAVAAGCVPYNVFNSSTAIDPAALSYLQTPGFKEGSTVQDVVDASISGDLGRYGIQSPLASHGVGIAFGTEYRREELTLKVDQEFDSGDLAGQGGPTHGVAGAYDVREAFMEVKIPLVQDKPFIKDLNLEGGYRYSDYSTSGATDTYKVGGEWAPTSDIRFRAGFNHAVRAPNVVELFTPSGVALGLSNDPCAGAAPTATAAQCANSGVTAAQYGHIVANGAGQYNDLEGGNPNLQPESADTLTVGAVITPTFLPDLTFSADYYNIKIDGLIGGIGADLILNNCVNGINTSYYCPLVKRSATGSLWLGTSGYVTNTNQNTGSEETSGLDFNANYRLDLADIGLDKLGALNFNFTGTYMLDFVVVALPGEDGYDCAGYYGATCSTPLPTWRHKVRATWETPWDATLSVAWRHISGTQWEVQSSNATLHGTGIPGLNQIDSYDYFDFAASYQVSDWLTLSGGVNNVFDKDPPLVTTQVNGNSSFINGNTYSQVYDSLGRYFFFQASAKF</sequence>
<evidence type="ECO:0000256" key="3">
    <source>
        <dbReference type="ARBA" id="ARBA00022452"/>
    </source>
</evidence>
<dbReference type="PANTHER" id="PTHR47234:SF2">
    <property type="entry name" value="TONB-DEPENDENT RECEPTOR"/>
    <property type="match status" value="1"/>
</dbReference>
<comment type="similarity">
    <text evidence="9 11">Belongs to the TonB-dependent receptor family.</text>
</comment>
<evidence type="ECO:0000256" key="1">
    <source>
        <dbReference type="ARBA" id="ARBA00004571"/>
    </source>
</evidence>
<gene>
    <name evidence="15" type="ORF">Y958_13760</name>
</gene>
<dbReference type="Gene3D" id="2.170.130.10">
    <property type="entry name" value="TonB-dependent receptor, plug domain"/>
    <property type="match status" value="1"/>
</dbReference>
<feature type="region of interest" description="Disordered" evidence="12">
    <location>
        <begin position="1"/>
        <end position="27"/>
    </location>
</feature>
<evidence type="ECO:0000256" key="10">
    <source>
        <dbReference type="PROSITE-ProRule" id="PRU10144"/>
    </source>
</evidence>
<protein>
    <submittedName>
        <fullName evidence="15">TonB-dependent receptor</fullName>
    </submittedName>
</protein>
<keyword evidence="15" id="KW-0675">Receptor</keyword>
<dbReference type="AlphaFoldDB" id="A0A248JV11"/>
<keyword evidence="7 9" id="KW-0472">Membrane</keyword>
<name>A0A248JV11_9PROT</name>
<evidence type="ECO:0000256" key="8">
    <source>
        <dbReference type="ARBA" id="ARBA00023237"/>
    </source>
</evidence>
<proteinExistence type="inferred from homology"/>
<keyword evidence="6 11" id="KW-0798">TonB box</keyword>
<dbReference type="GO" id="GO:0009279">
    <property type="term" value="C:cell outer membrane"/>
    <property type="evidence" value="ECO:0007669"/>
    <property type="project" value="UniProtKB-SubCell"/>
</dbReference>
<dbReference type="InterPro" id="IPR037066">
    <property type="entry name" value="Plug_dom_sf"/>
</dbReference>
<accession>A0A248JV11</accession>
<evidence type="ECO:0000256" key="2">
    <source>
        <dbReference type="ARBA" id="ARBA00022448"/>
    </source>
</evidence>
<dbReference type="EMBL" id="CP022111">
    <property type="protein sequence ID" value="ASG22054.1"/>
    <property type="molecule type" value="Genomic_DNA"/>
</dbReference>
<feature type="domain" description="TonB-dependent receptor-like beta-barrel" evidence="13">
    <location>
        <begin position="488"/>
        <end position="967"/>
    </location>
</feature>
<evidence type="ECO:0000256" key="11">
    <source>
        <dbReference type="RuleBase" id="RU003357"/>
    </source>
</evidence>
<evidence type="ECO:0000256" key="4">
    <source>
        <dbReference type="ARBA" id="ARBA00022692"/>
    </source>
</evidence>
<keyword evidence="4 9" id="KW-0812">Transmembrane</keyword>
<dbReference type="PROSITE" id="PS01156">
    <property type="entry name" value="TONB_DEPENDENT_REC_2"/>
    <property type="match status" value="1"/>
</dbReference>
<reference evidence="15 16" key="1">
    <citation type="submission" date="2017-06" db="EMBL/GenBank/DDBJ databases">
        <title>Complete genome sequence of Nitrospirillum amazonense strain CBAmC, an endophytic nitrogen-fixing and plant growth-promoting bacterium, isolated from sugarcane.</title>
        <authorList>
            <person name="Schwab S."/>
            <person name="dos Santos Teixeira K.R."/>
            <person name="Simoes Araujo J.L."/>
            <person name="Soares Vidal M."/>
            <person name="Borges de Freitas H.R."/>
            <person name="Rivello Crivelaro A.L."/>
            <person name="Bueno de Camargo Nunes A."/>
            <person name="dos Santos C.M."/>
            <person name="Palmeira da Silva Rosa D."/>
            <person name="da Silva Padilha D."/>
            <person name="da Silva E."/>
            <person name="Araujo Terra L."/>
            <person name="Soares Mendes V."/>
            <person name="Farinelli L."/>
            <person name="Magalhaes Cruz L."/>
            <person name="Baldani J.I."/>
        </authorList>
    </citation>
    <scope>NUCLEOTIDE SEQUENCE [LARGE SCALE GENOMIC DNA]</scope>
    <source>
        <strain evidence="15 16">CBAmC</strain>
    </source>
</reference>
<evidence type="ECO:0000313" key="16">
    <source>
        <dbReference type="Proteomes" id="UP000197153"/>
    </source>
</evidence>
<evidence type="ECO:0000259" key="14">
    <source>
        <dbReference type="Pfam" id="PF07715"/>
    </source>
</evidence>
<feature type="short sequence motif" description="TonB C-terminal box" evidence="10">
    <location>
        <begin position="993"/>
        <end position="1010"/>
    </location>
</feature>
<evidence type="ECO:0000256" key="6">
    <source>
        <dbReference type="ARBA" id="ARBA00023077"/>
    </source>
</evidence>
<comment type="subcellular location">
    <subcellularLocation>
        <location evidence="1 9">Cell outer membrane</location>
        <topology evidence="1 9">Multi-pass membrane protein</topology>
    </subcellularLocation>
</comment>
<evidence type="ECO:0000259" key="13">
    <source>
        <dbReference type="Pfam" id="PF00593"/>
    </source>
</evidence>
<dbReference type="InterPro" id="IPR010917">
    <property type="entry name" value="TonB_rcpt_CS"/>
</dbReference>
<evidence type="ECO:0000256" key="7">
    <source>
        <dbReference type="ARBA" id="ARBA00023136"/>
    </source>
</evidence>
<dbReference type="InterPro" id="IPR000531">
    <property type="entry name" value="Beta-barrel_TonB"/>
</dbReference>
<evidence type="ECO:0000256" key="12">
    <source>
        <dbReference type="SAM" id="MobiDB-lite"/>
    </source>
</evidence>
<dbReference type="Pfam" id="PF07715">
    <property type="entry name" value="Plug"/>
    <property type="match status" value="1"/>
</dbReference>
<keyword evidence="3 9" id="KW-1134">Transmembrane beta strand</keyword>
<dbReference type="Proteomes" id="UP000197153">
    <property type="component" value="Chromosome 2"/>
</dbReference>
<evidence type="ECO:0000256" key="9">
    <source>
        <dbReference type="PROSITE-ProRule" id="PRU01360"/>
    </source>
</evidence>
<keyword evidence="2 9" id="KW-0813">Transport</keyword>
<dbReference type="PANTHER" id="PTHR47234">
    <property type="match status" value="1"/>
</dbReference>
<keyword evidence="8 9" id="KW-0998">Cell outer membrane</keyword>
<dbReference type="InterPro" id="IPR039426">
    <property type="entry name" value="TonB-dep_rcpt-like"/>
</dbReference>
<evidence type="ECO:0000256" key="5">
    <source>
        <dbReference type="ARBA" id="ARBA00022729"/>
    </source>
</evidence>
<dbReference type="Gene3D" id="2.40.170.20">
    <property type="entry name" value="TonB-dependent receptor, beta-barrel domain"/>
    <property type="match status" value="1"/>
</dbReference>
<feature type="domain" description="TonB-dependent receptor plug" evidence="14">
    <location>
        <begin position="90"/>
        <end position="197"/>
    </location>
</feature>
<dbReference type="InterPro" id="IPR036942">
    <property type="entry name" value="Beta-barrel_TonB_sf"/>
</dbReference>
<feature type="compositionally biased region" description="Basic residues" evidence="12">
    <location>
        <begin position="9"/>
        <end position="22"/>
    </location>
</feature>
<dbReference type="KEGG" id="nao:Y958_13760"/>
<keyword evidence="5" id="KW-0732">Signal</keyword>
<keyword evidence="16" id="KW-1185">Reference proteome</keyword>
<dbReference type="InterPro" id="IPR012910">
    <property type="entry name" value="Plug_dom"/>
</dbReference>